<dbReference type="Gene3D" id="3.40.50.300">
    <property type="entry name" value="P-loop containing nucleotide triphosphate hydrolases"/>
    <property type="match status" value="1"/>
</dbReference>
<dbReference type="OrthoDB" id="1033810at2"/>
<dbReference type="PROSITE" id="PS50052">
    <property type="entry name" value="GUANYLATE_KINASE_2"/>
    <property type="match status" value="1"/>
</dbReference>
<dbReference type="SMART" id="SM00072">
    <property type="entry name" value="GuKc"/>
    <property type="match status" value="1"/>
</dbReference>
<dbReference type="GO" id="GO:0005829">
    <property type="term" value="C:cytosol"/>
    <property type="evidence" value="ECO:0007669"/>
    <property type="project" value="TreeGrafter"/>
</dbReference>
<proteinExistence type="inferred from homology"/>
<reference evidence="7 8" key="1">
    <citation type="journal article" date="2015" name="Genome Announc.">
        <title>Expanding the biotechnology potential of lactobacilli through comparative genomics of 213 strains and associated genera.</title>
        <authorList>
            <person name="Sun Z."/>
            <person name="Harris H.M."/>
            <person name="McCann A."/>
            <person name="Guo C."/>
            <person name="Argimon S."/>
            <person name="Zhang W."/>
            <person name="Yang X."/>
            <person name="Jeffery I.B."/>
            <person name="Cooney J.C."/>
            <person name="Kagawa T.F."/>
            <person name="Liu W."/>
            <person name="Song Y."/>
            <person name="Salvetti E."/>
            <person name="Wrobel A."/>
            <person name="Rasinkangas P."/>
            <person name="Parkhill J."/>
            <person name="Rea M.C."/>
            <person name="O'Sullivan O."/>
            <person name="Ritari J."/>
            <person name="Douillard F.P."/>
            <person name="Paul Ross R."/>
            <person name="Yang R."/>
            <person name="Briner A.E."/>
            <person name="Felis G.E."/>
            <person name="de Vos W.M."/>
            <person name="Barrangou R."/>
            <person name="Klaenhammer T.R."/>
            <person name="Caufield P.W."/>
            <person name="Cui Y."/>
            <person name="Zhang H."/>
            <person name="O'Toole P.W."/>
        </authorList>
    </citation>
    <scope>NUCLEOTIDE SEQUENCE [LARGE SCALE GENOMIC DNA]</scope>
    <source>
        <strain evidence="7 8">DSM 23829</strain>
    </source>
</reference>
<dbReference type="PATRIC" id="fig|1423781.4.peg.1292"/>
<dbReference type="GO" id="GO:0004385">
    <property type="term" value="F:GMP kinase activity"/>
    <property type="evidence" value="ECO:0007669"/>
    <property type="project" value="UniProtKB-EC"/>
</dbReference>
<comment type="caution">
    <text evidence="7">The sequence shown here is derived from an EMBL/GenBank/DDBJ whole genome shotgun (WGS) entry which is preliminary data.</text>
</comment>
<dbReference type="SUPFAM" id="SSF52540">
    <property type="entry name" value="P-loop containing nucleoside triphosphate hydrolases"/>
    <property type="match status" value="1"/>
</dbReference>
<gene>
    <name evidence="7" type="ORF">FD06_GL001247</name>
</gene>
<dbReference type="InterPro" id="IPR008144">
    <property type="entry name" value="Guanylate_kin-like_dom"/>
</dbReference>
<comment type="similarity">
    <text evidence="2">Belongs to the guanylate kinase family.</text>
</comment>
<dbReference type="STRING" id="1423781.FD06_GL001247"/>
<accession>A0A0R2AP04</accession>
<dbReference type="Proteomes" id="UP000052012">
    <property type="component" value="Unassembled WGS sequence"/>
</dbReference>
<dbReference type="AlphaFoldDB" id="A0A0R2AP04"/>
<organism evidence="7 8">
    <name type="scientific">Apilactobacillus ozensis DSM 23829 = JCM 17196</name>
    <dbReference type="NCBI Taxonomy" id="1423781"/>
    <lineage>
        <taxon>Bacteria</taxon>
        <taxon>Bacillati</taxon>
        <taxon>Bacillota</taxon>
        <taxon>Bacilli</taxon>
        <taxon>Lactobacillales</taxon>
        <taxon>Lactobacillaceae</taxon>
        <taxon>Apilactobacillus</taxon>
    </lineage>
</organism>
<evidence type="ECO:0000313" key="7">
    <source>
        <dbReference type="EMBL" id="KRM68226.1"/>
    </source>
</evidence>
<evidence type="ECO:0000256" key="2">
    <source>
        <dbReference type="ARBA" id="ARBA00005790"/>
    </source>
</evidence>
<keyword evidence="4 7" id="KW-0418">Kinase</keyword>
<evidence type="ECO:0000256" key="5">
    <source>
        <dbReference type="ARBA" id="ARBA00048594"/>
    </source>
</evidence>
<sequence>MANKVIVVTGAAGSGKTTVRNYLAKHFKMTKVITHTTREPRFNEKDGADYYFENSDTFNQKHYLETVTYSGAKYGSSYEGLNLAWQKSSDAVIVLDTKGAITYKQKLGAQAVVIFLQVNNVEMLKHRMIKRGDSMRKIIQRINSLEYKRDQQLPAELSNSIVINNDNWDATKQKLNHIFGK</sequence>
<comment type="catalytic activity">
    <reaction evidence="5">
        <text>GMP + ATP = GDP + ADP</text>
        <dbReference type="Rhea" id="RHEA:20780"/>
        <dbReference type="ChEBI" id="CHEBI:30616"/>
        <dbReference type="ChEBI" id="CHEBI:58115"/>
        <dbReference type="ChEBI" id="CHEBI:58189"/>
        <dbReference type="ChEBI" id="CHEBI:456216"/>
        <dbReference type="EC" id="2.7.4.8"/>
    </reaction>
</comment>
<evidence type="ECO:0000256" key="3">
    <source>
        <dbReference type="ARBA" id="ARBA00022679"/>
    </source>
</evidence>
<feature type="domain" description="Guanylate kinase-like" evidence="6">
    <location>
        <begin position="3"/>
        <end position="180"/>
    </location>
</feature>
<protein>
    <submittedName>
        <fullName evidence="7">Guanylate kinase</fullName>
    </submittedName>
</protein>
<evidence type="ECO:0000256" key="4">
    <source>
        <dbReference type="ARBA" id="ARBA00022777"/>
    </source>
</evidence>
<evidence type="ECO:0000259" key="6">
    <source>
        <dbReference type="PROSITE" id="PS50052"/>
    </source>
</evidence>
<comment type="function">
    <text evidence="1">Essential for recycling GMP and indirectly, cGMP.</text>
</comment>
<dbReference type="PANTHER" id="PTHR23117:SF13">
    <property type="entry name" value="GUANYLATE KINASE"/>
    <property type="match status" value="1"/>
</dbReference>
<dbReference type="InterPro" id="IPR008145">
    <property type="entry name" value="GK/Ca_channel_bsu"/>
</dbReference>
<dbReference type="PANTHER" id="PTHR23117">
    <property type="entry name" value="GUANYLATE KINASE-RELATED"/>
    <property type="match status" value="1"/>
</dbReference>
<keyword evidence="3" id="KW-0808">Transferase</keyword>
<dbReference type="InterPro" id="IPR027417">
    <property type="entry name" value="P-loop_NTPase"/>
</dbReference>
<dbReference type="EMBL" id="AYYQ01000029">
    <property type="protein sequence ID" value="KRM68226.1"/>
    <property type="molecule type" value="Genomic_DNA"/>
</dbReference>
<evidence type="ECO:0000313" key="8">
    <source>
        <dbReference type="Proteomes" id="UP000052012"/>
    </source>
</evidence>
<dbReference type="Pfam" id="PF00625">
    <property type="entry name" value="Guanylate_kin"/>
    <property type="match status" value="1"/>
</dbReference>
<name>A0A0R2AP04_9LACO</name>
<keyword evidence="8" id="KW-1185">Reference proteome</keyword>
<dbReference type="RefSeq" id="WP_054658801.1">
    <property type="nucleotide sequence ID" value="NZ_AYYQ01000029.1"/>
</dbReference>
<evidence type="ECO:0000256" key="1">
    <source>
        <dbReference type="ARBA" id="ARBA00003531"/>
    </source>
</evidence>